<dbReference type="GO" id="GO:0005829">
    <property type="term" value="C:cytosol"/>
    <property type="evidence" value="ECO:0007669"/>
    <property type="project" value="TreeGrafter"/>
</dbReference>
<name>A0A068NUS3_FIMGI</name>
<protein>
    <submittedName>
        <fullName evidence="2">Putative endoribonuclease L-PSP</fullName>
    </submittedName>
</protein>
<sequence>MTREPLSTSSAPGAIGPYSQAIKASGNFLFCSGQIPLTPTGDLVTGDVKDQTTQVMKNISAVLEAAGLTFANVVKTTIFLSTMDHFASVNEVYGSYFTSEPPARSTVAAAGLPRGVDVEIEVLAVY</sequence>
<dbReference type="PROSITE" id="PS01094">
    <property type="entry name" value="UPF0076"/>
    <property type="match status" value="1"/>
</dbReference>
<comment type="similarity">
    <text evidence="1">Belongs to the RutC family.</text>
</comment>
<dbReference type="KEGG" id="fgi:OP10G_3714"/>
<dbReference type="GO" id="GO:0019239">
    <property type="term" value="F:deaminase activity"/>
    <property type="evidence" value="ECO:0007669"/>
    <property type="project" value="TreeGrafter"/>
</dbReference>
<dbReference type="NCBIfam" id="TIGR00004">
    <property type="entry name" value="Rid family detoxifying hydrolase"/>
    <property type="match status" value="1"/>
</dbReference>
<dbReference type="AlphaFoldDB" id="A0A068NUS3"/>
<dbReference type="SUPFAM" id="SSF55298">
    <property type="entry name" value="YjgF-like"/>
    <property type="match status" value="1"/>
</dbReference>
<dbReference type="Proteomes" id="UP000027982">
    <property type="component" value="Chromosome"/>
</dbReference>
<dbReference type="Pfam" id="PF01042">
    <property type="entry name" value="Ribonuc_L-PSP"/>
    <property type="match status" value="1"/>
</dbReference>
<reference evidence="2 3" key="1">
    <citation type="journal article" date="2014" name="PLoS ONE">
        <title>The first complete genome sequence of the class fimbriimonadia in the phylum armatimonadetes.</title>
        <authorList>
            <person name="Hu Z.Y."/>
            <person name="Wang Y.Z."/>
            <person name="Im W.T."/>
            <person name="Wang S.Y."/>
            <person name="Zhao G.P."/>
            <person name="Zheng H.J."/>
            <person name="Quan Z.X."/>
        </authorList>
    </citation>
    <scope>NUCLEOTIDE SEQUENCE [LARGE SCALE GENOMIC DNA]</scope>
    <source>
        <strain evidence="2">Gsoil 348</strain>
    </source>
</reference>
<dbReference type="HOGENOM" id="CLU_100715_7_3_0"/>
<dbReference type="eggNOG" id="COG0251">
    <property type="taxonomic scope" value="Bacteria"/>
</dbReference>
<dbReference type="InterPro" id="IPR035959">
    <property type="entry name" value="RutC-like_sf"/>
</dbReference>
<dbReference type="PANTHER" id="PTHR11803">
    <property type="entry name" value="2-IMINOBUTANOATE/2-IMINOPROPANOATE DEAMINASE RIDA"/>
    <property type="match status" value="1"/>
</dbReference>
<dbReference type="RefSeq" id="WP_025228997.1">
    <property type="nucleotide sequence ID" value="NZ_CP007139.1"/>
</dbReference>
<gene>
    <name evidence="2" type="ORF">OP10G_3714</name>
</gene>
<organism evidence="2 3">
    <name type="scientific">Fimbriimonas ginsengisoli Gsoil 348</name>
    <dbReference type="NCBI Taxonomy" id="661478"/>
    <lineage>
        <taxon>Bacteria</taxon>
        <taxon>Bacillati</taxon>
        <taxon>Armatimonadota</taxon>
        <taxon>Fimbriimonadia</taxon>
        <taxon>Fimbriimonadales</taxon>
        <taxon>Fimbriimonadaceae</taxon>
        <taxon>Fimbriimonas</taxon>
    </lineage>
</organism>
<evidence type="ECO:0000256" key="1">
    <source>
        <dbReference type="ARBA" id="ARBA00010552"/>
    </source>
</evidence>
<evidence type="ECO:0000313" key="2">
    <source>
        <dbReference type="EMBL" id="AIE87082.1"/>
    </source>
</evidence>
<dbReference type="InterPro" id="IPR006175">
    <property type="entry name" value="YjgF/YER057c/UK114"/>
</dbReference>
<dbReference type="Gene3D" id="3.30.1330.40">
    <property type="entry name" value="RutC-like"/>
    <property type="match status" value="1"/>
</dbReference>
<dbReference type="OrthoDB" id="9803101at2"/>
<evidence type="ECO:0000313" key="3">
    <source>
        <dbReference type="Proteomes" id="UP000027982"/>
    </source>
</evidence>
<proteinExistence type="inferred from homology"/>
<dbReference type="InterPro" id="IPR019897">
    <property type="entry name" value="RidA_CS"/>
</dbReference>
<dbReference type="FunFam" id="3.30.1330.40:FF:000001">
    <property type="entry name" value="L-PSP family endoribonuclease"/>
    <property type="match status" value="1"/>
</dbReference>
<accession>A0A068NUS3</accession>
<dbReference type="STRING" id="661478.OP10G_3714"/>
<dbReference type="CDD" id="cd00448">
    <property type="entry name" value="YjgF_YER057c_UK114_family"/>
    <property type="match status" value="1"/>
</dbReference>
<keyword evidence="3" id="KW-1185">Reference proteome</keyword>
<dbReference type="InterPro" id="IPR006056">
    <property type="entry name" value="RidA"/>
</dbReference>
<dbReference type="EMBL" id="CP007139">
    <property type="protein sequence ID" value="AIE87082.1"/>
    <property type="molecule type" value="Genomic_DNA"/>
</dbReference>
<dbReference type="PANTHER" id="PTHR11803:SF39">
    <property type="entry name" value="2-IMINOBUTANOATE_2-IMINOPROPANOATE DEAMINASE"/>
    <property type="match status" value="1"/>
</dbReference>